<evidence type="ECO:0000313" key="2">
    <source>
        <dbReference type="Proteomes" id="UP001467690"/>
    </source>
</evidence>
<dbReference type="EMBL" id="JBELOE010000228">
    <property type="protein sequence ID" value="MER2492755.1"/>
    <property type="molecule type" value="Genomic_DNA"/>
</dbReference>
<organism evidence="1 2">
    <name type="scientific">Catenovulum sediminis</name>
    <dbReference type="NCBI Taxonomy" id="1740262"/>
    <lineage>
        <taxon>Bacteria</taxon>
        <taxon>Pseudomonadati</taxon>
        <taxon>Pseudomonadota</taxon>
        <taxon>Gammaproteobacteria</taxon>
        <taxon>Alteromonadales</taxon>
        <taxon>Alteromonadaceae</taxon>
        <taxon>Catenovulum</taxon>
    </lineage>
</organism>
<name>A0ABV1RJ56_9ALTE</name>
<dbReference type="RefSeq" id="WP_350402225.1">
    <property type="nucleotide sequence ID" value="NZ_JBELOE010000228.1"/>
</dbReference>
<reference evidence="1 2" key="1">
    <citation type="submission" date="2024-06" db="EMBL/GenBank/DDBJ databases">
        <authorList>
            <person name="Chen R.Y."/>
        </authorList>
    </citation>
    <scope>NUCLEOTIDE SEQUENCE [LARGE SCALE GENOMIC DNA]</scope>
    <source>
        <strain evidence="1 2">D2</strain>
    </source>
</reference>
<protein>
    <submittedName>
        <fullName evidence="1">Uncharacterized protein</fullName>
    </submittedName>
</protein>
<keyword evidence="2" id="KW-1185">Reference proteome</keyword>
<accession>A0ABV1RJ56</accession>
<dbReference type="Proteomes" id="UP001467690">
    <property type="component" value="Unassembled WGS sequence"/>
</dbReference>
<sequence length="130" mass="15177">MKITNRIKLEEITDNFVYLYIDGIQIAGTFSGRTLEAQYEVYDWLLAILELDPEHIIFYLIDESGSIIDQQTIGHWNFESLFESPKVIDPQSLEFVFGTRGKLKVLKIPEYSMLSRRKCHLQFENVAIDD</sequence>
<evidence type="ECO:0000313" key="1">
    <source>
        <dbReference type="EMBL" id="MER2492755.1"/>
    </source>
</evidence>
<gene>
    <name evidence="1" type="ORF">ABS311_12790</name>
</gene>
<proteinExistence type="predicted"/>
<comment type="caution">
    <text evidence="1">The sequence shown here is derived from an EMBL/GenBank/DDBJ whole genome shotgun (WGS) entry which is preliminary data.</text>
</comment>